<proteinExistence type="inferred from homology"/>
<evidence type="ECO:0000256" key="3">
    <source>
        <dbReference type="ARBA" id="ARBA00008529"/>
    </source>
</evidence>
<evidence type="ECO:0000256" key="5">
    <source>
        <dbReference type="ARBA" id="ARBA00019746"/>
    </source>
</evidence>
<evidence type="ECO:0000313" key="16">
    <source>
        <dbReference type="Proteomes" id="UP000078397"/>
    </source>
</evidence>
<feature type="region of interest" description="Disordered" evidence="14">
    <location>
        <begin position="1"/>
        <end position="38"/>
    </location>
</feature>
<dbReference type="KEGG" id="pchm:VFPPC_13471"/>
<keyword evidence="8" id="KW-0779">Telomere</keyword>
<comment type="similarity">
    <text evidence="3">Belongs to the GON7 family.</text>
</comment>
<dbReference type="OrthoDB" id="2288868at2759"/>
<dbReference type="RefSeq" id="XP_018147650.1">
    <property type="nucleotide sequence ID" value="XM_018291247.1"/>
</dbReference>
<evidence type="ECO:0000256" key="8">
    <source>
        <dbReference type="ARBA" id="ARBA00022895"/>
    </source>
</evidence>
<evidence type="ECO:0000313" key="15">
    <source>
        <dbReference type="EMBL" id="OAQ71113.1"/>
    </source>
</evidence>
<sequence length="103" mass="11409">MTSENKGTNLMATYTSPDNEHFTITKNIPAPPSSSVRDKTQYLEALRKTVAETQDQVNKELTARMEEDKARETPAGGSAAAKLGADEDKEEENYGEEVQEEED</sequence>
<feature type="compositionally biased region" description="Acidic residues" evidence="14">
    <location>
        <begin position="87"/>
        <end position="103"/>
    </location>
</feature>
<comment type="function">
    <text evidence="13">Component of the EKC/KEOPS complex that is required for the formation of a threonylcarbamoyl group on adenosine at position 37 (t(6)A37) in tRNAs that read codons beginning with adenine. The complex is probably involved in the transfer of the threonylcarbamoyl moiety of threonylcarbamoyl-AMP (TC-AMP) to the N6 group of A37. GON7 likely plays a supporting role to the catalytic subunit KAE1 in the complex. The EKC/KEOPS complex also promotes both telomere uncapping and telomere elongation. The complex is required for efficient recruitment of transcriptional coactivators.</text>
</comment>
<dbReference type="GO" id="GO:0008033">
    <property type="term" value="P:tRNA processing"/>
    <property type="evidence" value="ECO:0007669"/>
    <property type="project" value="UniProtKB-KW"/>
</dbReference>
<keyword evidence="16" id="KW-1185">Reference proteome</keyword>
<evidence type="ECO:0000256" key="14">
    <source>
        <dbReference type="SAM" id="MobiDB-lite"/>
    </source>
</evidence>
<evidence type="ECO:0000256" key="13">
    <source>
        <dbReference type="ARBA" id="ARBA00025393"/>
    </source>
</evidence>
<accession>A0A179G192</accession>
<evidence type="ECO:0000256" key="6">
    <source>
        <dbReference type="ARBA" id="ARBA00022454"/>
    </source>
</evidence>
<keyword evidence="11" id="KW-0804">Transcription</keyword>
<reference evidence="15 16" key="1">
    <citation type="journal article" date="2016" name="PLoS Pathog.">
        <title>Biosynthesis of antibiotic leucinostatins in bio-control fungus Purpureocillium lilacinum and their inhibition on phytophthora revealed by genome mining.</title>
        <authorList>
            <person name="Wang G."/>
            <person name="Liu Z."/>
            <person name="Lin R."/>
            <person name="Li E."/>
            <person name="Mao Z."/>
            <person name="Ling J."/>
            <person name="Yang Y."/>
            <person name="Yin W.B."/>
            <person name="Xie B."/>
        </authorList>
    </citation>
    <scope>NUCLEOTIDE SEQUENCE [LARGE SCALE GENOMIC DNA]</scope>
    <source>
        <strain evidence="15">170</strain>
    </source>
</reference>
<evidence type="ECO:0000256" key="4">
    <source>
        <dbReference type="ARBA" id="ARBA00011534"/>
    </source>
</evidence>
<dbReference type="GO" id="GO:0000781">
    <property type="term" value="C:chromosome, telomeric region"/>
    <property type="evidence" value="ECO:0007669"/>
    <property type="project" value="UniProtKB-SubCell"/>
</dbReference>
<keyword evidence="12" id="KW-0539">Nucleus</keyword>
<dbReference type="GeneID" id="28855241"/>
<organism evidence="15 16">
    <name type="scientific">Pochonia chlamydosporia 170</name>
    <dbReference type="NCBI Taxonomy" id="1380566"/>
    <lineage>
        <taxon>Eukaryota</taxon>
        <taxon>Fungi</taxon>
        <taxon>Dikarya</taxon>
        <taxon>Ascomycota</taxon>
        <taxon>Pezizomycotina</taxon>
        <taxon>Sordariomycetes</taxon>
        <taxon>Hypocreomycetidae</taxon>
        <taxon>Hypocreales</taxon>
        <taxon>Clavicipitaceae</taxon>
        <taxon>Pochonia</taxon>
    </lineage>
</organism>
<comment type="caution">
    <text evidence="15">The sequence shown here is derived from an EMBL/GenBank/DDBJ whole genome shotgun (WGS) entry which is preliminary data.</text>
</comment>
<dbReference type="GO" id="GO:0005634">
    <property type="term" value="C:nucleus"/>
    <property type="evidence" value="ECO:0007669"/>
    <property type="project" value="UniProtKB-SubCell"/>
</dbReference>
<keyword evidence="9" id="KW-0805">Transcription regulation</keyword>
<evidence type="ECO:0000256" key="10">
    <source>
        <dbReference type="ARBA" id="ARBA00023159"/>
    </source>
</evidence>
<dbReference type="Pfam" id="PF08738">
    <property type="entry name" value="Gon7"/>
    <property type="match status" value="1"/>
</dbReference>
<feature type="compositionally biased region" description="Basic and acidic residues" evidence="14">
    <location>
        <begin position="59"/>
        <end position="72"/>
    </location>
</feature>
<comment type="subunit">
    <text evidence="4">Component of the EKC/KEOPS complex composed of at least BUD32, CGI121, GON7, KAE1 and PCC1; the whole complex dimerizes.</text>
</comment>
<protein>
    <recommendedName>
        <fullName evidence="5">EKC/KEOPS complex subunit GON7</fullName>
    </recommendedName>
</protein>
<name>A0A179G192_METCM</name>
<feature type="compositionally biased region" description="Polar residues" evidence="14">
    <location>
        <begin position="1"/>
        <end position="17"/>
    </location>
</feature>
<gene>
    <name evidence="15" type="ORF">VFPPC_13471</name>
</gene>
<evidence type="ECO:0000256" key="9">
    <source>
        <dbReference type="ARBA" id="ARBA00023015"/>
    </source>
</evidence>
<evidence type="ECO:0000256" key="7">
    <source>
        <dbReference type="ARBA" id="ARBA00022694"/>
    </source>
</evidence>
<evidence type="ECO:0000256" key="11">
    <source>
        <dbReference type="ARBA" id="ARBA00023163"/>
    </source>
</evidence>
<keyword evidence="6" id="KW-0158">Chromosome</keyword>
<dbReference type="Proteomes" id="UP000078397">
    <property type="component" value="Unassembled WGS sequence"/>
</dbReference>
<evidence type="ECO:0000256" key="1">
    <source>
        <dbReference type="ARBA" id="ARBA00004123"/>
    </source>
</evidence>
<comment type="subcellular location">
    <subcellularLocation>
        <location evidence="2">Chromosome</location>
        <location evidence="2">Telomere</location>
    </subcellularLocation>
    <subcellularLocation>
        <location evidence="1">Nucleus</location>
    </subcellularLocation>
</comment>
<dbReference type="InterPro" id="IPR014849">
    <property type="entry name" value="EKC/KEOPS_Gon7"/>
</dbReference>
<dbReference type="STRING" id="1380566.A0A179G192"/>
<evidence type="ECO:0000256" key="2">
    <source>
        <dbReference type="ARBA" id="ARBA00004574"/>
    </source>
</evidence>
<keyword evidence="10" id="KW-0010">Activator</keyword>
<feature type="region of interest" description="Disordered" evidence="14">
    <location>
        <begin position="59"/>
        <end position="103"/>
    </location>
</feature>
<keyword evidence="7" id="KW-0819">tRNA processing</keyword>
<dbReference type="EMBL" id="LSBJ02000002">
    <property type="protein sequence ID" value="OAQ71113.1"/>
    <property type="molecule type" value="Genomic_DNA"/>
</dbReference>
<dbReference type="AlphaFoldDB" id="A0A179G192"/>
<evidence type="ECO:0000256" key="12">
    <source>
        <dbReference type="ARBA" id="ARBA00023242"/>
    </source>
</evidence>